<dbReference type="Proteomes" id="UP000298663">
    <property type="component" value="Unassembled WGS sequence"/>
</dbReference>
<proteinExistence type="predicted"/>
<gene>
    <name evidence="2" type="ORF">L596_020370</name>
</gene>
<accession>A0A4U5MTI8</accession>
<keyword evidence="3" id="KW-1185">Reference proteome</keyword>
<evidence type="ECO:0000313" key="2">
    <source>
        <dbReference type="EMBL" id="TKR72998.1"/>
    </source>
</evidence>
<evidence type="ECO:0000313" key="3">
    <source>
        <dbReference type="Proteomes" id="UP000298663"/>
    </source>
</evidence>
<feature type="region of interest" description="Disordered" evidence="1">
    <location>
        <begin position="1"/>
        <end position="49"/>
    </location>
</feature>
<dbReference type="EMBL" id="AZBU02000006">
    <property type="protein sequence ID" value="TKR72998.1"/>
    <property type="molecule type" value="Genomic_DNA"/>
</dbReference>
<name>A0A4U5MTI8_STECR</name>
<reference evidence="2 3" key="2">
    <citation type="journal article" date="2019" name="G3 (Bethesda)">
        <title>Hybrid Assembly of the Genome of the Entomopathogenic Nematode Steinernema carpocapsae Identifies the X-Chromosome.</title>
        <authorList>
            <person name="Serra L."/>
            <person name="Macchietto M."/>
            <person name="Macias-Munoz A."/>
            <person name="McGill C.J."/>
            <person name="Rodriguez I.M."/>
            <person name="Rodriguez B."/>
            <person name="Murad R."/>
            <person name="Mortazavi A."/>
        </authorList>
    </citation>
    <scope>NUCLEOTIDE SEQUENCE [LARGE SCALE GENOMIC DNA]</scope>
    <source>
        <strain evidence="2 3">ALL</strain>
    </source>
</reference>
<feature type="compositionally biased region" description="Basic and acidic residues" evidence="1">
    <location>
        <begin position="8"/>
        <end position="18"/>
    </location>
</feature>
<sequence length="92" mass="10019">MSDDDAKDNELGMDKESAPVETRNSSASSLSTRKSYLPKTDSDSTLSTRPIIKDLANCPLLKGAPRDMDLQEQAEIVSEILEDVLTPGVIPR</sequence>
<reference evidence="2 3" key="1">
    <citation type="journal article" date="2015" name="Genome Biol.">
        <title>Comparative genomics of Steinernema reveals deeply conserved gene regulatory networks.</title>
        <authorList>
            <person name="Dillman A.R."/>
            <person name="Macchietto M."/>
            <person name="Porter C.F."/>
            <person name="Rogers A."/>
            <person name="Williams B."/>
            <person name="Antoshechkin I."/>
            <person name="Lee M.M."/>
            <person name="Goodwin Z."/>
            <person name="Lu X."/>
            <person name="Lewis E.E."/>
            <person name="Goodrich-Blair H."/>
            <person name="Stock S.P."/>
            <person name="Adams B.J."/>
            <person name="Sternberg P.W."/>
            <person name="Mortazavi A."/>
        </authorList>
    </citation>
    <scope>NUCLEOTIDE SEQUENCE [LARGE SCALE GENOMIC DNA]</scope>
    <source>
        <strain evidence="2 3">ALL</strain>
    </source>
</reference>
<organism evidence="2 3">
    <name type="scientific">Steinernema carpocapsae</name>
    <name type="common">Entomopathogenic nematode</name>
    <dbReference type="NCBI Taxonomy" id="34508"/>
    <lineage>
        <taxon>Eukaryota</taxon>
        <taxon>Metazoa</taxon>
        <taxon>Ecdysozoa</taxon>
        <taxon>Nematoda</taxon>
        <taxon>Chromadorea</taxon>
        <taxon>Rhabditida</taxon>
        <taxon>Tylenchina</taxon>
        <taxon>Panagrolaimomorpha</taxon>
        <taxon>Strongyloidoidea</taxon>
        <taxon>Steinernematidae</taxon>
        <taxon>Steinernema</taxon>
    </lineage>
</organism>
<evidence type="ECO:0000256" key="1">
    <source>
        <dbReference type="SAM" id="MobiDB-lite"/>
    </source>
</evidence>
<feature type="compositionally biased region" description="Polar residues" evidence="1">
    <location>
        <begin position="22"/>
        <end position="34"/>
    </location>
</feature>
<comment type="caution">
    <text evidence="2">The sequence shown here is derived from an EMBL/GenBank/DDBJ whole genome shotgun (WGS) entry which is preliminary data.</text>
</comment>
<protein>
    <submittedName>
        <fullName evidence="2">Uncharacterized protein</fullName>
    </submittedName>
</protein>
<dbReference type="AlphaFoldDB" id="A0A4U5MTI8"/>